<sequence>MNYHPLLYHILIGVSLTISVLGLIAYAVMEYRDEQLQKRWRELQRLQLQQQQASYPSYVNQPSGCRSASIAKQQP</sequence>
<dbReference type="Proteomes" id="UP000198310">
    <property type="component" value="Unassembled WGS sequence"/>
</dbReference>
<keyword evidence="2" id="KW-0472">Membrane</keyword>
<evidence type="ECO:0000313" key="4">
    <source>
        <dbReference type="Proteomes" id="UP000198310"/>
    </source>
</evidence>
<dbReference type="RefSeq" id="WP_089333699.1">
    <property type="nucleotide sequence ID" value="NZ_FZNS01000010.1"/>
</dbReference>
<evidence type="ECO:0000256" key="1">
    <source>
        <dbReference type="SAM" id="MobiDB-lite"/>
    </source>
</evidence>
<protein>
    <submittedName>
        <fullName evidence="3">Uncharacterized protein</fullName>
    </submittedName>
</protein>
<accession>A0A238ZVH6</accession>
<reference evidence="4" key="1">
    <citation type="submission" date="2017-06" db="EMBL/GenBank/DDBJ databases">
        <authorList>
            <person name="Varghese N."/>
            <person name="Submissions S."/>
        </authorList>
    </citation>
    <scope>NUCLEOTIDE SEQUENCE [LARGE SCALE GENOMIC DNA]</scope>
    <source>
        <strain evidence="4">DSM 28041</strain>
    </source>
</reference>
<evidence type="ECO:0000256" key="2">
    <source>
        <dbReference type="SAM" id="Phobius"/>
    </source>
</evidence>
<dbReference type="EMBL" id="FZNS01000010">
    <property type="protein sequence ID" value="SNR87417.1"/>
    <property type="molecule type" value="Genomic_DNA"/>
</dbReference>
<gene>
    <name evidence="3" type="ORF">SAMN06269173_11018</name>
</gene>
<name>A0A238ZVH6_9BACT</name>
<organism evidence="3 4">
    <name type="scientific">Hymenobacter mucosus</name>
    <dbReference type="NCBI Taxonomy" id="1411120"/>
    <lineage>
        <taxon>Bacteria</taxon>
        <taxon>Pseudomonadati</taxon>
        <taxon>Bacteroidota</taxon>
        <taxon>Cytophagia</taxon>
        <taxon>Cytophagales</taxon>
        <taxon>Hymenobacteraceae</taxon>
        <taxon>Hymenobacter</taxon>
    </lineage>
</organism>
<dbReference type="AlphaFoldDB" id="A0A238ZVH6"/>
<proteinExistence type="predicted"/>
<feature type="transmembrane region" description="Helical" evidence="2">
    <location>
        <begin position="6"/>
        <end position="29"/>
    </location>
</feature>
<keyword evidence="2" id="KW-0812">Transmembrane</keyword>
<feature type="region of interest" description="Disordered" evidence="1">
    <location>
        <begin position="53"/>
        <end position="75"/>
    </location>
</feature>
<keyword evidence="4" id="KW-1185">Reference proteome</keyword>
<evidence type="ECO:0000313" key="3">
    <source>
        <dbReference type="EMBL" id="SNR87417.1"/>
    </source>
</evidence>
<keyword evidence="2" id="KW-1133">Transmembrane helix</keyword>